<accession>A0ABU4HP64</accession>
<evidence type="ECO:0000313" key="1">
    <source>
        <dbReference type="EMBL" id="MDW5595103.1"/>
    </source>
</evidence>
<name>A0ABU4HP64_9ACTN</name>
<evidence type="ECO:0008006" key="3">
    <source>
        <dbReference type="Google" id="ProtNLM"/>
    </source>
</evidence>
<dbReference type="EMBL" id="JAWSTH010000027">
    <property type="protein sequence ID" value="MDW5595103.1"/>
    <property type="molecule type" value="Genomic_DNA"/>
</dbReference>
<dbReference type="Proteomes" id="UP001284601">
    <property type="component" value="Unassembled WGS sequence"/>
</dbReference>
<proteinExistence type="predicted"/>
<evidence type="ECO:0000313" key="2">
    <source>
        <dbReference type="Proteomes" id="UP001284601"/>
    </source>
</evidence>
<protein>
    <recommendedName>
        <fullName evidence="3">Ribbon-helix-helix protein CopG domain-containing protein</fullName>
    </recommendedName>
</protein>
<gene>
    <name evidence="1" type="ORF">R7226_12190</name>
</gene>
<organism evidence="1 2">
    <name type="scientific">Conexibacter stalactiti</name>
    <dbReference type="NCBI Taxonomy" id="1940611"/>
    <lineage>
        <taxon>Bacteria</taxon>
        <taxon>Bacillati</taxon>
        <taxon>Actinomycetota</taxon>
        <taxon>Thermoleophilia</taxon>
        <taxon>Solirubrobacterales</taxon>
        <taxon>Conexibacteraceae</taxon>
        <taxon>Conexibacter</taxon>
    </lineage>
</organism>
<reference evidence="2" key="1">
    <citation type="submission" date="2023-07" db="EMBL/GenBank/DDBJ databases">
        <title>Conexibacter stalactiti sp. nov., isolated from stalactites in a lava cave and emended description of the genus Conexibacter.</title>
        <authorList>
            <person name="Lee S.D."/>
        </authorList>
    </citation>
    <scope>NUCLEOTIDE SEQUENCE [LARGE SCALE GENOMIC DNA]</scope>
    <source>
        <strain evidence="2">KCTC 39840</strain>
    </source>
</reference>
<dbReference type="RefSeq" id="WP_318597438.1">
    <property type="nucleotide sequence ID" value="NZ_JAWSTH010000027.1"/>
</dbReference>
<sequence>MRFDADSWSRIGAKAERVGLSRAAFIRDAARAEIVRAEASGQLGELAARVDRVGRGLLVVRAAQSRQSRPRGGLMA</sequence>
<comment type="caution">
    <text evidence="1">The sequence shown here is derived from an EMBL/GenBank/DDBJ whole genome shotgun (WGS) entry which is preliminary data.</text>
</comment>
<keyword evidence="2" id="KW-1185">Reference proteome</keyword>